<dbReference type="AlphaFoldDB" id="E3BHT9"/>
<keyword evidence="2" id="KW-0732">Signal</keyword>
<evidence type="ECO:0000313" key="3">
    <source>
        <dbReference type="EMBL" id="EFP97378.1"/>
    </source>
</evidence>
<proteinExistence type="predicted"/>
<gene>
    <name evidence="3" type="ORF">VIBC2010_18334</name>
</gene>
<name>E3BHT9_9VIBR</name>
<dbReference type="CDD" id="cd22656">
    <property type="entry name" value="ClyA_Cry6Aa-like"/>
    <property type="match status" value="1"/>
</dbReference>
<accession>E3BHT9</accession>
<feature type="coiled-coil region" evidence="1">
    <location>
        <begin position="211"/>
        <end position="260"/>
    </location>
</feature>
<organism evidence="3 4">
    <name type="scientific">Vibrio caribbeanicus ATCC BAA-2122</name>
    <dbReference type="NCBI Taxonomy" id="796620"/>
    <lineage>
        <taxon>Bacteria</taxon>
        <taxon>Pseudomonadati</taxon>
        <taxon>Pseudomonadota</taxon>
        <taxon>Gammaproteobacteria</taxon>
        <taxon>Vibrionales</taxon>
        <taxon>Vibrionaceae</taxon>
        <taxon>Vibrio</taxon>
    </lineage>
</organism>
<feature type="signal peptide" evidence="2">
    <location>
        <begin position="1"/>
        <end position="30"/>
    </location>
</feature>
<evidence type="ECO:0000313" key="4">
    <source>
        <dbReference type="Proteomes" id="UP000002943"/>
    </source>
</evidence>
<keyword evidence="4" id="KW-1185">Reference proteome</keyword>
<dbReference type="SUPFAM" id="SSF58100">
    <property type="entry name" value="Bacterial hemolysins"/>
    <property type="match status" value="1"/>
</dbReference>
<dbReference type="eggNOG" id="ENOG5032Y1T">
    <property type="taxonomic scope" value="Bacteria"/>
</dbReference>
<sequence>MLIIKKGQTMKKTFLLSSICLSLISTGVNATLFSNGPSKQINTTIEKISVKAITADDGVFIDTDSDEFLLERKEWQQIKAYVESALKLPTTEAAMRSLFKIHSDEVEFSRFEAVLDQYKDIKSSARHWDTALYPDIVSLALSLGNYNNIRERFTQPLTDNLNIIINKAFSTDDESQKELEKARQLAIVYLSTLKSFSEQYQNQAAKAHSDLLEYATQMEEQRQQLQVLLDTHGQELENDGSALKEKLTTLNDEITKLNAEYDHYVAVSASAVVYVWAPMFSLPVMGAFGKYAEDVRYKRNRILEEVEVLSQKLSTREKIYASYDASAKSIDQIHAKLNEALPHVNNLKLHWQKINTEFDSLILALKNASGEGSILQSDSFLGAAHTLANTATIESNWSEISRKAKRFAENAYQQVQEGEAL</sequence>
<protein>
    <submittedName>
        <fullName evidence="3">Uncharacterized protein</fullName>
    </submittedName>
</protein>
<evidence type="ECO:0000256" key="1">
    <source>
        <dbReference type="SAM" id="Coils"/>
    </source>
</evidence>
<evidence type="ECO:0000256" key="2">
    <source>
        <dbReference type="SAM" id="SignalP"/>
    </source>
</evidence>
<keyword evidence="1" id="KW-0175">Coiled coil</keyword>
<dbReference type="Proteomes" id="UP000002943">
    <property type="component" value="Unassembled WGS sequence"/>
</dbReference>
<comment type="caution">
    <text evidence="3">The sequence shown here is derived from an EMBL/GenBank/DDBJ whole genome shotgun (WGS) entry which is preliminary data.</text>
</comment>
<dbReference type="OrthoDB" id="5843666at2"/>
<dbReference type="EMBL" id="AEIU01000059">
    <property type="protein sequence ID" value="EFP97378.1"/>
    <property type="molecule type" value="Genomic_DNA"/>
</dbReference>
<dbReference type="NCBIfam" id="NF033928">
    <property type="entry name" value="alph_xenorhab_A"/>
    <property type="match status" value="1"/>
</dbReference>
<dbReference type="Gene3D" id="1.20.1170.10">
    <property type="match status" value="1"/>
</dbReference>
<feature type="chain" id="PRO_5003167360" evidence="2">
    <location>
        <begin position="31"/>
        <end position="421"/>
    </location>
</feature>
<reference evidence="3 4" key="1">
    <citation type="journal article" date="2012" name="Int. J. Syst. Evol. Microbiol.">
        <title>Vibrio caribbeanicus sp. nov., isolated from the marine sponge Scleritoderma cyanea.</title>
        <authorList>
            <person name="Hoffmann M."/>
            <person name="Monday S.R."/>
            <person name="Allard M.W."/>
            <person name="Strain E.A."/>
            <person name="Whittaker P."/>
            <person name="Naum M."/>
            <person name="McCarthy P.J."/>
            <person name="Lopez J.V."/>
            <person name="Fischer M."/>
            <person name="Brown E.W."/>
        </authorList>
    </citation>
    <scope>NUCLEOTIDE SEQUENCE [LARGE SCALE GENOMIC DNA]</scope>
    <source>
        <strain evidence="3 4">ATCC BAA-2122</strain>
    </source>
</reference>